<keyword evidence="2" id="KW-0347">Helicase</keyword>
<evidence type="ECO:0000256" key="1">
    <source>
        <dbReference type="ARBA" id="ARBA00022763"/>
    </source>
</evidence>
<evidence type="ECO:0000256" key="3">
    <source>
        <dbReference type="ARBA" id="ARBA00023204"/>
    </source>
</evidence>
<dbReference type="OrthoDB" id="538495at2"/>
<dbReference type="GO" id="GO:0006281">
    <property type="term" value="P:DNA repair"/>
    <property type="evidence" value="ECO:0007669"/>
    <property type="project" value="UniProtKB-KW"/>
</dbReference>
<dbReference type="RefSeq" id="WP_011819370.1">
    <property type="nucleotide sequence ID" value="NC_008817.1"/>
</dbReference>
<evidence type="ECO:0000256" key="2">
    <source>
        <dbReference type="ARBA" id="ARBA00022806"/>
    </source>
</evidence>
<dbReference type="STRING" id="167542.P9515_00441"/>
<keyword evidence="2" id="KW-0547">Nucleotide-binding</keyword>
<dbReference type="EMBL" id="CP000552">
    <property type="protein sequence ID" value="ABM71253.1"/>
    <property type="molecule type" value="Genomic_DNA"/>
</dbReference>
<dbReference type="Pfam" id="PF12705">
    <property type="entry name" value="PDDEXK_1"/>
    <property type="match status" value="1"/>
</dbReference>
<protein>
    <recommendedName>
        <fullName evidence="4">PD-(D/E)XK endonuclease-like domain-containing protein</fullName>
    </recommendedName>
</protein>
<keyword evidence="1" id="KW-0227">DNA damage</keyword>
<keyword evidence="2" id="KW-0067">ATP-binding</keyword>
<keyword evidence="2" id="KW-0378">Hydrolase</keyword>
<keyword evidence="3" id="KW-0234">DNA repair</keyword>
<accession>A2BTZ2</accession>
<reference evidence="5 6" key="1">
    <citation type="journal article" date="2007" name="PLoS Genet.">
        <title>Patterns and implications of gene gain and loss in the evolution of Prochlorococcus.</title>
        <authorList>
            <person name="Kettler G.C."/>
            <person name="Martiny A.C."/>
            <person name="Huang K."/>
            <person name="Zucker J."/>
            <person name="Coleman M.L."/>
            <person name="Rodrigue S."/>
            <person name="Chen F."/>
            <person name="Lapidus A."/>
            <person name="Ferriera S."/>
            <person name="Johnson J."/>
            <person name="Steglich C."/>
            <person name="Church G.M."/>
            <person name="Richardson P."/>
            <person name="Chisholm S.W."/>
        </authorList>
    </citation>
    <scope>NUCLEOTIDE SEQUENCE [LARGE SCALE GENOMIC DNA]</scope>
    <source>
        <strain evidence="5 6">MIT 9515</strain>
    </source>
</reference>
<proteinExistence type="predicted"/>
<evidence type="ECO:0000313" key="6">
    <source>
        <dbReference type="Proteomes" id="UP000001589"/>
    </source>
</evidence>
<dbReference type="GO" id="GO:0004386">
    <property type="term" value="F:helicase activity"/>
    <property type="evidence" value="ECO:0007669"/>
    <property type="project" value="UniProtKB-KW"/>
</dbReference>
<dbReference type="GeneID" id="60201883"/>
<sequence>MDEVIKLSRSTVEKYLNCPRCCVLDKKHKIKPPSLPFTLNIAVDNLCKNEFDYYRDLQEPHPLFLKHNIEAVPFKHEDIDIWRSNFKGIRYKSFEHQYDFGGAVDDVWQKKNGELIIVDVKATSRNNFDWLETFNKYDYAKAYKRQLEMYQWLFRKNGFKVADEAYLLYFNGKKNEKFFNNQLKFDVHFIKLDCSSLWVESKVIQTVKLLRSNDFPLPSLNCEYCNYLKKRWQLSKIN</sequence>
<evidence type="ECO:0000259" key="4">
    <source>
        <dbReference type="Pfam" id="PF12705"/>
    </source>
</evidence>
<feature type="domain" description="PD-(D/E)XK endonuclease-like" evidence="4">
    <location>
        <begin position="80"/>
        <end position="227"/>
    </location>
</feature>
<dbReference type="KEGG" id="pmc:P9515_00441"/>
<dbReference type="HOGENOM" id="CLU_089295_0_0_3"/>
<name>A2BTZ2_PROM5</name>
<dbReference type="AlphaFoldDB" id="A2BTZ2"/>
<dbReference type="eggNOG" id="COG2887">
    <property type="taxonomic scope" value="Bacteria"/>
</dbReference>
<dbReference type="InterPro" id="IPR011604">
    <property type="entry name" value="PDDEXK-like_dom_sf"/>
</dbReference>
<organism evidence="5 6">
    <name type="scientific">Prochlorococcus marinus (strain MIT 9515)</name>
    <dbReference type="NCBI Taxonomy" id="167542"/>
    <lineage>
        <taxon>Bacteria</taxon>
        <taxon>Bacillati</taxon>
        <taxon>Cyanobacteriota</taxon>
        <taxon>Cyanophyceae</taxon>
        <taxon>Synechococcales</taxon>
        <taxon>Prochlorococcaceae</taxon>
        <taxon>Prochlorococcus</taxon>
    </lineage>
</organism>
<dbReference type="Gene3D" id="3.90.320.10">
    <property type="match status" value="1"/>
</dbReference>
<evidence type="ECO:0000313" key="5">
    <source>
        <dbReference type="EMBL" id="ABM71253.1"/>
    </source>
</evidence>
<gene>
    <name evidence="5" type="ordered locus">P9515_00441</name>
</gene>
<dbReference type="InterPro" id="IPR038726">
    <property type="entry name" value="PDDEXK_AddAB-type"/>
</dbReference>
<dbReference type="Proteomes" id="UP000001589">
    <property type="component" value="Chromosome"/>
</dbReference>